<feature type="transmembrane region" description="Helical" evidence="1">
    <location>
        <begin position="144"/>
        <end position="175"/>
    </location>
</feature>
<feature type="transmembrane region" description="Helical" evidence="1">
    <location>
        <begin position="228"/>
        <end position="247"/>
    </location>
</feature>
<feature type="transmembrane region" description="Helical" evidence="1">
    <location>
        <begin position="279"/>
        <end position="296"/>
    </location>
</feature>
<keyword evidence="3" id="KW-1185">Reference proteome</keyword>
<feature type="transmembrane region" description="Helical" evidence="1">
    <location>
        <begin position="181"/>
        <end position="207"/>
    </location>
</feature>
<dbReference type="EMBL" id="SJFN01000010">
    <property type="protein sequence ID" value="TBW38667.1"/>
    <property type="molecule type" value="Genomic_DNA"/>
</dbReference>
<dbReference type="Proteomes" id="UP000292781">
    <property type="component" value="Unassembled WGS sequence"/>
</dbReference>
<keyword evidence="1" id="KW-0812">Transmembrane</keyword>
<organism evidence="2 3">
    <name type="scientific">Siculibacillus lacustris</name>
    <dbReference type="NCBI Taxonomy" id="1549641"/>
    <lineage>
        <taxon>Bacteria</taxon>
        <taxon>Pseudomonadati</taxon>
        <taxon>Pseudomonadota</taxon>
        <taxon>Alphaproteobacteria</taxon>
        <taxon>Hyphomicrobiales</taxon>
        <taxon>Ancalomicrobiaceae</taxon>
        <taxon>Siculibacillus</taxon>
    </lineage>
</organism>
<name>A0A4Q9VRV5_9HYPH</name>
<feature type="transmembrane region" description="Helical" evidence="1">
    <location>
        <begin position="358"/>
        <end position="379"/>
    </location>
</feature>
<dbReference type="AlphaFoldDB" id="A0A4Q9VRV5"/>
<feature type="transmembrane region" description="Helical" evidence="1">
    <location>
        <begin position="21"/>
        <end position="47"/>
    </location>
</feature>
<keyword evidence="1" id="KW-1133">Transmembrane helix</keyword>
<evidence type="ECO:0000313" key="3">
    <source>
        <dbReference type="Proteomes" id="UP000292781"/>
    </source>
</evidence>
<evidence type="ECO:0000313" key="2">
    <source>
        <dbReference type="EMBL" id="TBW38667.1"/>
    </source>
</evidence>
<feature type="transmembrane region" description="Helical" evidence="1">
    <location>
        <begin position="111"/>
        <end position="132"/>
    </location>
</feature>
<gene>
    <name evidence="2" type="ORF">EYW49_08175</name>
</gene>
<sequence length="530" mass="59023">MTELSAREPSPTSDRARRRNAVVEFLLAHEFSIAFVVLTAIVLVPVFQVAVPPLSDYVNHLARMYVIAVQGKDVHLDQFYKIEWQPIPNLAMDIVVPILARVVDIYRAGQVFTMLTILSLVTGPMAVHRALYGRFNPFPLTAFVILYNGVFLIGLMNYLIGVGVATWGLAFWIALQNSRPIVRMAVSAVFCVVLYVCHLYAVGLYGVTIGAFETWAWASRRFAFDRRLVRSLVVLIVPVLPLVPVLLSSSTWTLAGEYAWFSQSKMDGLSMVFRTYTDAYDLTVLWLAAAAFGWAIHKRLLSAHGAVVPLAAFGAAVFLAMPYTLFGSDMADQRLPVALLVMLVGFVRLDPEDKWSRAGFLVLVIGFALLRVGDVALQWSRIGAIYDDFRASLVDVPRGAKILVAYADEPKGTQAEQDAISHAPCVAMIERSALVSTAFTVKGKQIMTVRRAFRAQVDTEDGVPPTISQLVATSYVHDDEAPRDHFWDKWTDEDDFVFVLYTEREADNPDPSNLDLVHDGKGFQLYKIKH</sequence>
<protein>
    <recommendedName>
        <fullName evidence="4">Glycosyltransferase RgtA/B/C/D-like domain-containing protein</fullName>
    </recommendedName>
</protein>
<reference evidence="2 3" key="1">
    <citation type="submission" date="2019-02" db="EMBL/GenBank/DDBJ databases">
        <title>Siculibacillus lacustris gen. nov., sp. nov., a new rosette-forming bacterium isolated from a freshwater crater lake (Lake St. Ana, Romania).</title>
        <authorList>
            <person name="Felfoldi T."/>
            <person name="Marton Z."/>
            <person name="Szabo A."/>
            <person name="Mentes A."/>
            <person name="Boka K."/>
            <person name="Marialigeti K."/>
            <person name="Mathe I."/>
            <person name="Koncz M."/>
            <person name="Schumann P."/>
            <person name="Toth E."/>
        </authorList>
    </citation>
    <scope>NUCLEOTIDE SEQUENCE [LARGE SCALE GENOMIC DNA]</scope>
    <source>
        <strain evidence="2 3">SA-279</strain>
    </source>
</reference>
<evidence type="ECO:0000256" key="1">
    <source>
        <dbReference type="SAM" id="Phobius"/>
    </source>
</evidence>
<accession>A0A4Q9VRV5</accession>
<dbReference type="RefSeq" id="WP_131308074.1">
    <property type="nucleotide sequence ID" value="NZ_SJFN01000010.1"/>
</dbReference>
<keyword evidence="1" id="KW-0472">Membrane</keyword>
<dbReference type="OrthoDB" id="7975584at2"/>
<evidence type="ECO:0008006" key="4">
    <source>
        <dbReference type="Google" id="ProtNLM"/>
    </source>
</evidence>
<comment type="caution">
    <text evidence="2">The sequence shown here is derived from an EMBL/GenBank/DDBJ whole genome shotgun (WGS) entry which is preliminary data.</text>
</comment>
<proteinExistence type="predicted"/>
<feature type="transmembrane region" description="Helical" evidence="1">
    <location>
        <begin position="303"/>
        <end position="323"/>
    </location>
</feature>